<evidence type="ECO:0008006" key="3">
    <source>
        <dbReference type="Google" id="ProtNLM"/>
    </source>
</evidence>
<sequence>MKWSSEELSKIVKADDLHIAPFREDGVTYGTPTWIWCVSVDGDLYVRAYSGRNSRWHQAAVREKAGRIIAAGMTREVSFEPVEGSIHDRIDDAYRAKYSGSQYLQHMISGRSRAATVRIIPREPTH</sequence>
<reference evidence="1 2" key="1">
    <citation type="submission" date="2017-04" db="EMBL/GenBank/DDBJ databases">
        <title>Genome Announcement: Closed genomes of Ralstonia solanacearum strains K60, UW551, and UW700.</title>
        <authorList>
            <person name="Hayes M."/>
            <person name="Macintyre A.M."/>
            <person name="Allen C."/>
        </authorList>
    </citation>
    <scope>NUCLEOTIDE SEQUENCE [LARGE SCALE GENOMIC DNA]</scope>
    <source>
        <strain evidence="1 2">UW25</strain>
    </source>
</reference>
<evidence type="ECO:0000313" key="1">
    <source>
        <dbReference type="EMBL" id="OYQ11953.1"/>
    </source>
</evidence>
<dbReference type="Pfam" id="PF10012">
    <property type="entry name" value="DUF2255"/>
    <property type="match status" value="1"/>
</dbReference>
<gene>
    <name evidence="1" type="ORF">B7R77_00845</name>
</gene>
<evidence type="ECO:0000313" key="2">
    <source>
        <dbReference type="Proteomes" id="UP000216164"/>
    </source>
</evidence>
<dbReference type="InterPro" id="IPR016888">
    <property type="entry name" value="UCP028498"/>
</dbReference>
<dbReference type="EMBL" id="NCTK01000001">
    <property type="protein sequence ID" value="OYQ11953.1"/>
    <property type="molecule type" value="Genomic_DNA"/>
</dbReference>
<comment type="caution">
    <text evidence="1">The sequence shown here is derived from an EMBL/GenBank/DDBJ whole genome shotgun (WGS) entry which is preliminary data.</text>
</comment>
<name>A0AAP7ZK75_RALSL</name>
<protein>
    <recommendedName>
        <fullName evidence="3">DUF2255 family protein</fullName>
    </recommendedName>
</protein>
<dbReference type="Proteomes" id="UP000216164">
    <property type="component" value="Unassembled WGS sequence"/>
</dbReference>
<dbReference type="PIRSF" id="PIRSF028498">
    <property type="entry name" value="UCP028498"/>
    <property type="match status" value="1"/>
</dbReference>
<organism evidence="1 2">
    <name type="scientific">Ralstonia solanacearum K60</name>
    <dbReference type="NCBI Taxonomy" id="1091042"/>
    <lineage>
        <taxon>Bacteria</taxon>
        <taxon>Pseudomonadati</taxon>
        <taxon>Pseudomonadota</taxon>
        <taxon>Betaproteobacteria</taxon>
        <taxon>Burkholderiales</taxon>
        <taxon>Burkholderiaceae</taxon>
        <taxon>Ralstonia</taxon>
        <taxon>Ralstonia solanacearum species complex</taxon>
    </lineage>
</organism>
<accession>A0AAP7ZK75</accession>
<dbReference type="AlphaFoldDB" id="A0AAP7ZK75"/>
<proteinExistence type="predicted"/>